<keyword evidence="6" id="KW-0677">Repeat</keyword>
<organism evidence="11 12">
    <name type="scientific">Theobroma cacao</name>
    <name type="common">Cacao</name>
    <name type="synonym">Cocoa</name>
    <dbReference type="NCBI Taxonomy" id="3641"/>
    <lineage>
        <taxon>Eukaryota</taxon>
        <taxon>Viridiplantae</taxon>
        <taxon>Streptophyta</taxon>
        <taxon>Embryophyta</taxon>
        <taxon>Tracheophyta</taxon>
        <taxon>Spermatophyta</taxon>
        <taxon>Magnoliopsida</taxon>
        <taxon>eudicotyledons</taxon>
        <taxon>Gunneridae</taxon>
        <taxon>Pentapetalae</taxon>
        <taxon>rosids</taxon>
        <taxon>malvids</taxon>
        <taxon>Malvales</taxon>
        <taxon>Malvaceae</taxon>
        <taxon>Byttnerioideae</taxon>
        <taxon>Theobroma</taxon>
    </lineage>
</organism>
<accession>A0AB32WA64</accession>
<protein>
    <submittedName>
        <fullName evidence="12">Receptor-like protein 12</fullName>
    </submittedName>
</protein>
<keyword evidence="9" id="KW-0325">Glycoprotein</keyword>
<gene>
    <name evidence="12" type="primary">LOC18602663</name>
</gene>
<dbReference type="Gramene" id="Tc04v2_t015980.1">
    <property type="protein sequence ID" value="Tc04v2_p015980.1"/>
    <property type="gene ID" value="Tc04v2_g015980"/>
</dbReference>
<dbReference type="GeneID" id="18602663"/>
<dbReference type="SMART" id="SM00369">
    <property type="entry name" value="LRR_TYP"/>
    <property type="match status" value="5"/>
</dbReference>
<evidence type="ECO:0000256" key="8">
    <source>
        <dbReference type="ARBA" id="ARBA00023136"/>
    </source>
</evidence>
<evidence type="ECO:0000256" key="4">
    <source>
        <dbReference type="ARBA" id="ARBA00022692"/>
    </source>
</evidence>
<keyword evidence="3" id="KW-0433">Leucine-rich repeat</keyword>
<dbReference type="SUPFAM" id="SSF52058">
    <property type="entry name" value="L domain-like"/>
    <property type="match status" value="2"/>
</dbReference>
<dbReference type="InterPro" id="IPR032675">
    <property type="entry name" value="LRR_dom_sf"/>
</dbReference>
<feature type="transmembrane region" description="Helical" evidence="10">
    <location>
        <begin position="386"/>
        <end position="406"/>
    </location>
</feature>
<evidence type="ECO:0000256" key="7">
    <source>
        <dbReference type="ARBA" id="ARBA00022989"/>
    </source>
</evidence>
<reference evidence="11" key="1">
    <citation type="journal article" date="1997" name="Nucleic Acids Res.">
        <title>tRNAscan-SE: a program for improved detection of transfer RNA genes in genomic sequence.</title>
        <authorList>
            <person name="Lowe T.M."/>
            <person name="Eddy S.R."/>
        </authorList>
    </citation>
    <scope>NUCLEOTIDE SEQUENCE [LARGE SCALE GENOMIC DNA]</scope>
    <source>
        <strain evidence="11">r\B97-61/B2</strain>
    </source>
</reference>
<dbReference type="RefSeq" id="XP_017974580.1">
    <property type="nucleotide sequence ID" value="XM_018119091.1"/>
</dbReference>
<dbReference type="PANTHER" id="PTHR48065">
    <property type="entry name" value="OS10G0469600 PROTEIN"/>
    <property type="match status" value="1"/>
</dbReference>
<keyword evidence="8 10" id="KW-0472">Membrane</keyword>
<dbReference type="AlphaFoldDB" id="A0AB32WA64"/>
<dbReference type="KEGG" id="tcc:18602663"/>
<evidence type="ECO:0000256" key="9">
    <source>
        <dbReference type="ARBA" id="ARBA00023180"/>
    </source>
</evidence>
<dbReference type="FunFam" id="3.80.10.10:FF:000111">
    <property type="entry name" value="LRR receptor-like serine/threonine-protein kinase ERECTA"/>
    <property type="match status" value="1"/>
</dbReference>
<name>A0AB32WA64_THECC</name>
<evidence type="ECO:0000313" key="12">
    <source>
        <dbReference type="RefSeq" id="XP_017974580.1"/>
    </source>
</evidence>
<comment type="similarity">
    <text evidence="2">Belongs to the RLP family.</text>
</comment>
<dbReference type="Proteomes" id="UP000694886">
    <property type="component" value="Chromosome 4"/>
</dbReference>
<dbReference type="PANTHER" id="PTHR48065:SF32">
    <property type="entry name" value="PROTEIN BRASSINOSTEROID INSENSITIVE 1-LIKE"/>
    <property type="match status" value="1"/>
</dbReference>
<evidence type="ECO:0000256" key="1">
    <source>
        <dbReference type="ARBA" id="ARBA00004479"/>
    </source>
</evidence>
<evidence type="ECO:0000256" key="5">
    <source>
        <dbReference type="ARBA" id="ARBA00022729"/>
    </source>
</evidence>
<evidence type="ECO:0000256" key="10">
    <source>
        <dbReference type="SAM" id="Phobius"/>
    </source>
</evidence>
<sequence>MQSIDISQNHNLEGQLPTFPLNSTLKVLSLCGTNFSGKLPESLGNVKFLTKLELSLCNFSRQIPSTITNLRNLVHLNLEFNNFSGLIPSFHRSGVPNLAYLNLQRNRLSGPVHSSIFTLPSLHTLLLGGNQLVGEIDEFPNASCSLMQYLDLNHNYLSGSIPKSIVQLPRLELLSIGYNSFGSMKLDMLSQLKNLRARDLSNAMMLTITDNKAKPKYIGDGYYHDSVTIVNKGNAIFYEKILNVFTCLDLSNNSFHGRIPEEIRDLISLKVLNLSQNSFCGQIPFGLENLKELESLDFSLNKLSGKIPPQLTSLTFLEALNLSYNQLEGIIPQSNQFFTFLNDSYQGNRILCGPPLTRNCDEVGVPLSPPEEDADSLIEGISDWKIVLIGYGCGLVIGLCIGYTVLNEMGNKCLDSFEGNGKRKRKTAR</sequence>
<evidence type="ECO:0000256" key="6">
    <source>
        <dbReference type="ARBA" id="ARBA00022737"/>
    </source>
</evidence>
<dbReference type="Pfam" id="PF00560">
    <property type="entry name" value="LRR_1"/>
    <property type="match status" value="8"/>
</dbReference>
<dbReference type="FunFam" id="3.80.10.10:FF:000041">
    <property type="entry name" value="LRR receptor-like serine/threonine-protein kinase ERECTA"/>
    <property type="match status" value="1"/>
</dbReference>
<keyword evidence="7 10" id="KW-1133">Transmembrane helix</keyword>
<dbReference type="Gene3D" id="3.80.10.10">
    <property type="entry name" value="Ribonuclease Inhibitor"/>
    <property type="match status" value="1"/>
</dbReference>
<comment type="subcellular location">
    <subcellularLocation>
        <location evidence="1">Membrane</location>
        <topology evidence="1">Single-pass type I membrane protein</topology>
    </subcellularLocation>
</comment>
<keyword evidence="5" id="KW-0732">Signal</keyword>
<reference evidence="12" key="2">
    <citation type="submission" date="2025-08" db="UniProtKB">
        <authorList>
            <consortium name="RefSeq"/>
        </authorList>
    </citation>
    <scope>IDENTIFICATION</scope>
</reference>
<evidence type="ECO:0000313" key="11">
    <source>
        <dbReference type="Proteomes" id="UP000694886"/>
    </source>
</evidence>
<dbReference type="GO" id="GO:0016020">
    <property type="term" value="C:membrane"/>
    <property type="evidence" value="ECO:0007669"/>
    <property type="project" value="UniProtKB-SubCell"/>
</dbReference>
<evidence type="ECO:0000256" key="3">
    <source>
        <dbReference type="ARBA" id="ARBA00022614"/>
    </source>
</evidence>
<dbReference type="InterPro" id="IPR003591">
    <property type="entry name" value="Leu-rich_rpt_typical-subtyp"/>
</dbReference>
<keyword evidence="4 10" id="KW-0812">Transmembrane</keyword>
<evidence type="ECO:0000256" key="2">
    <source>
        <dbReference type="ARBA" id="ARBA00009592"/>
    </source>
</evidence>
<proteinExistence type="inferred from homology"/>
<dbReference type="InterPro" id="IPR001611">
    <property type="entry name" value="Leu-rich_rpt"/>
</dbReference>